<dbReference type="EMBL" id="FOHE01000008">
    <property type="protein sequence ID" value="SET27341.1"/>
    <property type="molecule type" value="Genomic_DNA"/>
</dbReference>
<dbReference type="STRING" id="930131.SAMN05216389_10816"/>
<dbReference type="Pfam" id="PF14158">
    <property type="entry name" value="YndJ"/>
    <property type="match status" value="1"/>
</dbReference>
<evidence type="ECO:0000313" key="3">
    <source>
        <dbReference type="Proteomes" id="UP000198618"/>
    </source>
</evidence>
<keyword evidence="1" id="KW-0472">Membrane</keyword>
<accession>A0A1I0D5B5</accession>
<dbReference type="InterPro" id="IPR025450">
    <property type="entry name" value="YndJ-like"/>
</dbReference>
<feature type="transmembrane region" description="Helical" evidence="1">
    <location>
        <begin position="113"/>
        <end position="130"/>
    </location>
</feature>
<sequence length="534" mass="61249">MTFRKLGLINAIVLLIIFFLGIDPWYEILLVVAQVVFVPIALDLIDKEEKQLPPYSTYFGFVSFVAVFILLVTDVTPFDPILVFFYFSFTIVVAFYGFTRFMNRGFEHVEEAMIDFGLMYLAIGGGWFLAFEMGIDTGFSPLLTWLTAIHFHYSAFLLPIFVGFLGRIYKNEIYKYVGIIILLSPIIVALGITFSPVMEVFSVVLYIVGIYGIIILSYQTVFHSRLQRLAVRLSLLTLGVTILFSLVYALGNLTNQWSLSIDFMLLFHGISNAIIFGLIGIVGWSLQVPLARYQPKVFPISKIRGKSRIGENFIMGKKDTQEVSGLVDDLSDYEPALQMDTLSSTIKDFYENTQNYRLVAQVKWKLWFLPFATVYRLISRFIQQLNLPLSREWMEMKGDIISIRDELDGRERTRAWVRKAKAETIFIALYSSHFQHDKRYMNIALPLPGSAMVGVLEAHQKGIDLQLTSKKISHSGSDSGIYLAGKQFLFKLPLEEDFHLREIEKGILKATHQMWIFAVPFLTINYHIYHHTKK</sequence>
<feature type="transmembrane region" description="Helical" evidence="1">
    <location>
        <begin position="28"/>
        <end position="45"/>
    </location>
</feature>
<feature type="transmembrane region" description="Helical" evidence="1">
    <location>
        <begin position="263"/>
        <end position="286"/>
    </location>
</feature>
<protein>
    <submittedName>
        <fullName evidence="2">YndJ-like protein</fullName>
    </submittedName>
</protein>
<name>A0A1I0D5B5_9BACI</name>
<dbReference type="RefSeq" id="WP_090869379.1">
    <property type="nucleotide sequence ID" value="NZ_FOHE01000008.1"/>
</dbReference>
<feature type="transmembrane region" description="Helical" evidence="1">
    <location>
        <begin position="142"/>
        <end position="166"/>
    </location>
</feature>
<proteinExistence type="predicted"/>
<keyword evidence="3" id="KW-1185">Reference proteome</keyword>
<feature type="transmembrane region" description="Helical" evidence="1">
    <location>
        <begin position="7"/>
        <end position="22"/>
    </location>
</feature>
<evidence type="ECO:0000256" key="1">
    <source>
        <dbReference type="SAM" id="Phobius"/>
    </source>
</evidence>
<dbReference type="OrthoDB" id="2614436at2"/>
<reference evidence="2 3" key="1">
    <citation type="submission" date="2016-10" db="EMBL/GenBank/DDBJ databases">
        <authorList>
            <person name="de Groot N.N."/>
        </authorList>
    </citation>
    <scope>NUCLEOTIDE SEQUENCE [LARGE SCALE GENOMIC DNA]</scope>
    <source>
        <strain evidence="2 3">IBRC-M 10780</strain>
    </source>
</reference>
<feature type="transmembrane region" description="Helical" evidence="1">
    <location>
        <begin position="200"/>
        <end position="218"/>
    </location>
</feature>
<feature type="transmembrane region" description="Helical" evidence="1">
    <location>
        <begin position="81"/>
        <end position="101"/>
    </location>
</feature>
<gene>
    <name evidence="2" type="ORF">SAMN05216389_10816</name>
</gene>
<feature type="transmembrane region" description="Helical" evidence="1">
    <location>
        <begin position="173"/>
        <end position="194"/>
    </location>
</feature>
<keyword evidence="1" id="KW-0812">Transmembrane</keyword>
<keyword evidence="1" id="KW-1133">Transmembrane helix</keyword>
<organism evidence="2 3">
    <name type="scientific">Oceanobacillus limi</name>
    <dbReference type="NCBI Taxonomy" id="930131"/>
    <lineage>
        <taxon>Bacteria</taxon>
        <taxon>Bacillati</taxon>
        <taxon>Bacillota</taxon>
        <taxon>Bacilli</taxon>
        <taxon>Bacillales</taxon>
        <taxon>Bacillaceae</taxon>
        <taxon>Oceanobacillus</taxon>
    </lineage>
</organism>
<feature type="transmembrane region" description="Helical" evidence="1">
    <location>
        <begin position="57"/>
        <end position="75"/>
    </location>
</feature>
<dbReference type="AlphaFoldDB" id="A0A1I0D5B5"/>
<dbReference type="Proteomes" id="UP000198618">
    <property type="component" value="Unassembled WGS sequence"/>
</dbReference>
<feature type="transmembrane region" description="Helical" evidence="1">
    <location>
        <begin position="230"/>
        <end position="251"/>
    </location>
</feature>
<evidence type="ECO:0000313" key="2">
    <source>
        <dbReference type="EMBL" id="SET27341.1"/>
    </source>
</evidence>